<keyword evidence="1" id="KW-1133">Transmembrane helix</keyword>
<feature type="transmembrane region" description="Helical" evidence="1">
    <location>
        <begin position="555"/>
        <end position="572"/>
    </location>
</feature>
<dbReference type="Proteomes" id="UP000008540">
    <property type="component" value="Chromosome"/>
</dbReference>
<protein>
    <submittedName>
        <fullName evidence="2">Putative membrane protein</fullName>
    </submittedName>
</protein>
<evidence type="ECO:0000313" key="3">
    <source>
        <dbReference type="Proteomes" id="UP000008540"/>
    </source>
</evidence>
<organism evidence="2 3">
    <name type="scientific">Pseudomonas fluorescens (strain ATCC BAA-477 / NRRL B-23932 / Pf-5)</name>
    <dbReference type="NCBI Taxonomy" id="220664"/>
    <lineage>
        <taxon>Bacteria</taxon>
        <taxon>Pseudomonadati</taxon>
        <taxon>Pseudomonadota</taxon>
        <taxon>Gammaproteobacteria</taxon>
        <taxon>Pseudomonadales</taxon>
        <taxon>Pseudomonadaceae</taxon>
        <taxon>Pseudomonas</taxon>
    </lineage>
</organism>
<reference evidence="2 3" key="1">
    <citation type="journal article" date="2005" name="Nat. Biotechnol.">
        <title>Complete genome sequence of the plant commensal Pseudomonas fluorescens Pf-5.</title>
        <authorList>
            <person name="Paulsen I.T."/>
            <person name="Press C.M."/>
            <person name="Ravel J."/>
            <person name="Kobayashi D.Y."/>
            <person name="Myers G.S."/>
            <person name="Mavrodi D.V."/>
            <person name="DeBoy R.T."/>
            <person name="Seshadri R."/>
            <person name="Ren Q."/>
            <person name="Madupu R."/>
            <person name="Dodson R.J."/>
            <person name="Durkin A.S."/>
            <person name="Brinkac L.M."/>
            <person name="Daugherty S.C."/>
            <person name="Sullivan S.A."/>
            <person name="Rosovitz M.J."/>
            <person name="Gwinn M.L."/>
            <person name="Zhou L."/>
            <person name="Schneider D.J."/>
            <person name="Cartinhour S.W."/>
            <person name="Nelson W.C."/>
            <person name="Weidman J."/>
            <person name="Watkins K."/>
            <person name="Tran K."/>
            <person name="Khouri H."/>
            <person name="Pierson E.A."/>
            <person name="Pierson L.S.III."/>
            <person name="Thomashow L.S."/>
            <person name="Loper J.E."/>
        </authorList>
    </citation>
    <scope>NUCLEOTIDE SEQUENCE [LARGE SCALE GENOMIC DNA]</scope>
    <source>
        <strain evidence="3">ATCC BAA-477 / NRRL B-23932 / Pf-5</strain>
    </source>
</reference>
<dbReference type="STRING" id="220664.PFL_5489"/>
<feature type="transmembrane region" description="Helical" evidence="1">
    <location>
        <begin position="214"/>
        <end position="233"/>
    </location>
</feature>
<feature type="transmembrane region" description="Helical" evidence="1">
    <location>
        <begin position="21"/>
        <end position="45"/>
    </location>
</feature>
<proteinExistence type="predicted"/>
<dbReference type="HOGENOM" id="CLU_385361_0_0_6"/>
<accession>Q4K5C6</accession>
<feature type="transmembrane region" description="Helical" evidence="1">
    <location>
        <begin position="89"/>
        <end position="104"/>
    </location>
</feature>
<dbReference type="EMBL" id="CP000076">
    <property type="protein sequence ID" value="AAY94698.1"/>
    <property type="molecule type" value="Genomic_DNA"/>
</dbReference>
<feature type="transmembrane region" description="Helical" evidence="1">
    <location>
        <begin position="504"/>
        <end position="522"/>
    </location>
</feature>
<evidence type="ECO:0000313" key="2">
    <source>
        <dbReference type="EMBL" id="AAY94698.1"/>
    </source>
</evidence>
<dbReference type="AlphaFoldDB" id="Q4K5C6"/>
<dbReference type="PATRIC" id="fig|220664.5.peg.5603"/>
<feature type="transmembrane region" description="Helical" evidence="1">
    <location>
        <begin position="169"/>
        <end position="193"/>
    </location>
</feature>
<feature type="transmembrane region" description="Helical" evidence="1">
    <location>
        <begin position="404"/>
        <end position="426"/>
    </location>
</feature>
<name>Q4K5C6_PSEF5</name>
<gene>
    <name evidence="2" type="ordered locus">PFL_5489</name>
</gene>
<feature type="transmembrane region" description="Helical" evidence="1">
    <location>
        <begin position="361"/>
        <end position="392"/>
    </location>
</feature>
<keyword evidence="1" id="KW-0472">Membrane</keyword>
<feature type="transmembrane region" description="Helical" evidence="1">
    <location>
        <begin position="276"/>
        <end position="302"/>
    </location>
</feature>
<sequence>MHRKCRYVSSVRNSLNLRSPWFARGGFSLGLQLTLACLMCGALALFLTGRPATALFALWHSPYEIHNVAVCGAVIALVALVATLRPHPANAVAAVLAALALMAGPTATLWGLAASFVAAALGYQLIGREARSQLARSDVARIALAFWVGKAIFILILSVLSFFPINTRFMEGVLLALLLLLAPVGRAEVLRVLRDLLVSRPRYLRAVSGSKVPRFFLLLSIMLLIVASVHPGFDGDAATMHMRIALEMQTKGTWAYDVSEYVFAVMPLAPQFNFSAMFIAGGVEAVKVDLVLQFLALLALVATGGGFRLRATGIAMAAVFAFVPMFVREVSGLFIEVTLCGFILASAVLMTSSLRHRSIELALLAGLCAAGASATKTFGLLLAPLVLLVLVVNWRQLGNTRDRFRLSVILLATLALALFFYVVAWLKTGNPLFPFYNGIFKSPYWAPTNFLDRRWIDHVDWNLPWRMTFESSRYEESSDGSMGLVLLFLLACTSSLIALRRRNLVALVPLLVGVIYLAAVGAQIQYLRYLLPGLLLLATGLAYYMHIVIRMPQSGVWSVILGSLLAANLFGMPSGRFTNGLMHIPAVNMTSPGHFRGVPSTSYAEETLSGHRYMGNVLAASMREAPTVLLLGCPYGAYFNGRTIYTTWHNYSWSSREAQLLDVAEFERYLAANRVTHIVIDGATSPAVRASLVPYIKQHFTPMAELWGVEMYEIKKQ</sequence>
<dbReference type="KEGG" id="pfl:PFL_5489"/>
<feature type="transmembrane region" description="Helical" evidence="1">
    <location>
        <begin position="481"/>
        <end position="498"/>
    </location>
</feature>
<feature type="transmembrane region" description="Helical" evidence="1">
    <location>
        <begin position="139"/>
        <end position="163"/>
    </location>
</feature>
<feature type="transmembrane region" description="Helical" evidence="1">
    <location>
        <begin position="65"/>
        <end position="82"/>
    </location>
</feature>
<feature type="transmembrane region" description="Helical" evidence="1">
    <location>
        <begin position="529"/>
        <end position="549"/>
    </location>
</feature>
<keyword evidence="1" id="KW-0812">Transmembrane</keyword>
<feature type="transmembrane region" description="Helical" evidence="1">
    <location>
        <begin position="333"/>
        <end position="354"/>
    </location>
</feature>
<evidence type="ECO:0000256" key="1">
    <source>
        <dbReference type="SAM" id="Phobius"/>
    </source>
</evidence>
<dbReference type="eggNOG" id="COG1807">
    <property type="taxonomic scope" value="Bacteria"/>
</dbReference>